<protein>
    <submittedName>
        <fullName evidence="2">Uncharacterized protein</fullName>
    </submittedName>
</protein>
<sequence length="383" mass="41400">MQPFTVGSARGGSDVRRRPPGQRAGRYPEAPDVSSSGIRQAHGPTAAPRRFRFAPQQRPCLQAPAAARAATYGGTSKQPPHCCKGKLAGITRRRRSKEKLHSQLGAWRARCAQPWVIRPSLNYTVGVPAPELPFTFPGLNSELMHYLASLPNDSWTINGVPDTRVCKQNPGCCEVLWRLQEKRKSCKGWQEKKGEWERAEEGGITHPLPQIPVVLTADLSCARGDHNKCAAELVLGEFLAHGAMHTTWVNNNMLLWELCACNSLLTVLKIALEGKCRSKTKLNCWSKPAVVLDATSFEMDLDPADLAVTILEPLDIAIISSAAPDSTTDVCVVHLDTSNAPHHETCLAKCVQVSSSPSNRGSSSPRLAAPSAAAATALIKTAA</sequence>
<organism evidence="2 3">
    <name type="scientific">Anas platyrhynchos</name>
    <name type="common">Mallard</name>
    <name type="synonym">Anas boschas</name>
    <dbReference type="NCBI Taxonomy" id="8839"/>
    <lineage>
        <taxon>Eukaryota</taxon>
        <taxon>Metazoa</taxon>
        <taxon>Chordata</taxon>
        <taxon>Craniata</taxon>
        <taxon>Vertebrata</taxon>
        <taxon>Euteleostomi</taxon>
        <taxon>Archelosauria</taxon>
        <taxon>Archosauria</taxon>
        <taxon>Dinosauria</taxon>
        <taxon>Saurischia</taxon>
        <taxon>Theropoda</taxon>
        <taxon>Coelurosauria</taxon>
        <taxon>Aves</taxon>
        <taxon>Neognathae</taxon>
        <taxon>Galloanserae</taxon>
        <taxon>Anseriformes</taxon>
        <taxon>Anatidae</taxon>
        <taxon>Anatinae</taxon>
        <taxon>Anas</taxon>
    </lineage>
</organism>
<dbReference type="AlphaFoldDB" id="R0K452"/>
<proteinExistence type="predicted"/>
<accession>R0K452</accession>
<name>R0K452_ANAPL</name>
<keyword evidence="3" id="KW-1185">Reference proteome</keyword>
<dbReference type="Proteomes" id="UP000296049">
    <property type="component" value="Unassembled WGS sequence"/>
</dbReference>
<evidence type="ECO:0000256" key="1">
    <source>
        <dbReference type="SAM" id="MobiDB-lite"/>
    </source>
</evidence>
<reference evidence="3" key="1">
    <citation type="journal article" date="2013" name="Nat. Genet.">
        <title>The duck genome and transcriptome provide insight into an avian influenza virus reservoir species.</title>
        <authorList>
            <person name="Huang Y."/>
            <person name="Li Y."/>
            <person name="Burt D.W."/>
            <person name="Chen H."/>
            <person name="Zhang Y."/>
            <person name="Qian W."/>
            <person name="Kim H."/>
            <person name="Gan S."/>
            <person name="Zhao Y."/>
            <person name="Li J."/>
            <person name="Yi K."/>
            <person name="Feng H."/>
            <person name="Zhu P."/>
            <person name="Li B."/>
            <person name="Liu Q."/>
            <person name="Fairley S."/>
            <person name="Magor K.E."/>
            <person name="Du Z."/>
            <person name="Hu X."/>
            <person name="Goodman L."/>
            <person name="Tafer H."/>
            <person name="Vignal A."/>
            <person name="Lee T."/>
            <person name="Kim K.W."/>
            <person name="Sheng Z."/>
            <person name="An Y."/>
            <person name="Searle S."/>
            <person name="Herrero J."/>
            <person name="Groenen M.A."/>
            <person name="Crooijmans R.P."/>
            <person name="Faraut T."/>
            <person name="Cai Q."/>
            <person name="Webster R.G."/>
            <person name="Aldridge J.R."/>
            <person name="Warren W.C."/>
            <person name="Bartschat S."/>
            <person name="Kehr S."/>
            <person name="Marz M."/>
            <person name="Stadler P.F."/>
            <person name="Smith J."/>
            <person name="Kraus R.H."/>
            <person name="Zhao Y."/>
            <person name="Ren L."/>
            <person name="Fei J."/>
            <person name="Morisson M."/>
            <person name="Kaiser P."/>
            <person name="Griffin D.K."/>
            <person name="Rao M."/>
            <person name="Pitel F."/>
            <person name="Wang J."/>
            <person name="Li N."/>
        </authorList>
    </citation>
    <scope>NUCLEOTIDE SEQUENCE [LARGE SCALE GENOMIC DNA]</scope>
</reference>
<evidence type="ECO:0000313" key="3">
    <source>
        <dbReference type="Proteomes" id="UP000296049"/>
    </source>
</evidence>
<gene>
    <name evidence="2" type="ORF">Anapl_10980</name>
</gene>
<evidence type="ECO:0000313" key="2">
    <source>
        <dbReference type="EMBL" id="EOB04831.1"/>
    </source>
</evidence>
<dbReference type="EMBL" id="KB742744">
    <property type="protein sequence ID" value="EOB04831.1"/>
    <property type="molecule type" value="Genomic_DNA"/>
</dbReference>
<feature type="region of interest" description="Disordered" evidence="1">
    <location>
        <begin position="1"/>
        <end position="46"/>
    </location>
</feature>